<evidence type="ECO:0000256" key="1">
    <source>
        <dbReference type="SAM" id="MobiDB-lite"/>
    </source>
</evidence>
<name>A0A438E5H4_VITVI</name>
<dbReference type="EMBL" id="QGNW01001390">
    <property type="protein sequence ID" value="RVW43001.1"/>
    <property type="molecule type" value="Genomic_DNA"/>
</dbReference>
<reference evidence="3 4" key="1">
    <citation type="journal article" date="2018" name="PLoS Genet.">
        <title>Population sequencing reveals clonal diversity and ancestral inbreeding in the grapevine cultivar Chardonnay.</title>
        <authorList>
            <person name="Roach M.J."/>
            <person name="Johnson D.L."/>
            <person name="Bohlmann J."/>
            <person name="van Vuuren H.J."/>
            <person name="Jones S.J."/>
            <person name="Pretorius I.S."/>
            <person name="Schmidt S.A."/>
            <person name="Borneman A.R."/>
        </authorList>
    </citation>
    <scope>NUCLEOTIDE SEQUENCE [LARGE SCALE GENOMIC DNA]</scope>
    <source>
        <strain evidence="4">cv. Chardonnay</strain>
        <tissue evidence="3">Leaf</tissue>
    </source>
</reference>
<accession>A0A438E5H4</accession>
<gene>
    <name evidence="3" type="primary">DOGL2</name>
    <name evidence="3" type="ORF">CK203_076331</name>
</gene>
<dbReference type="GO" id="GO:0043565">
    <property type="term" value="F:sequence-specific DNA binding"/>
    <property type="evidence" value="ECO:0007669"/>
    <property type="project" value="InterPro"/>
</dbReference>
<feature type="region of interest" description="Disordered" evidence="1">
    <location>
        <begin position="1"/>
        <end position="41"/>
    </location>
</feature>
<dbReference type="AlphaFoldDB" id="A0A438E5H4"/>
<dbReference type="GO" id="GO:0006351">
    <property type="term" value="P:DNA-templated transcription"/>
    <property type="evidence" value="ECO:0007669"/>
    <property type="project" value="InterPro"/>
</dbReference>
<dbReference type="PROSITE" id="PS51806">
    <property type="entry name" value="DOG1"/>
    <property type="match status" value="1"/>
</dbReference>
<protein>
    <submittedName>
        <fullName evidence="3">Protein DOG1-like 2</fullName>
    </submittedName>
</protein>
<proteinExistence type="predicted"/>
<dbReference type="PANTHER" id="PTHR46354">
    <property type="entry name" value="DOG1 DOMAIN-CONTAINING PROTEIN"/>
    <property type="match status" value="1"/>
</dbReference>
<organism evidence="3 4">
    <name type="scientific">Vitis vinifera</name>
    <name type="common">Grape</name>
    <dbReference type="NCBI Taxonomy" id="29760"/>
    <lineage>
        <taxon>Eukaryota</taxon>
        <taxon>Viridiplantae</taxon>
        <taxon>Streptophyta</taxon>
        <taxon>Embryophyta</taxon>
        <taxon>Tracheophyta</taxon>
        <taxon>Spermatophyta</taxon>
        <taxon>Magnoliopsida</taxon>
        <taxon>eudicotyledons</taxon>
        <taxon>Gunneridae</taxon>
        <taxon>Pentapetalae</taxon>
        <taxon>rosids</taxon>
        <taxon>Vitales</taxon>
        <taxon>Vitaceae</taxon>
        <taxon>Viteae</taxon>
        <taxon>Vitis</taxon>
    </lineage>
</organism>
<dbReference type="InterPro" id="IPR051886">
    <property type="entry name" value="Seed_Dev/Stress_Resp_Reg"/>
</dbReference>
<comment type="caution">
    <text evidence="3">The sequence shown here is derived from an EMBL/GenBank/DDBJ whole genome shotgun (WGS) entry which is preliminary data.</text>
</comment>
<feature type="compositionally biased region" description="Pro residues" evidence="1">
    <location>
        <begin position="1"/>
        <end position="17"/>
    </location>
</feature>
<dbReference type="PANTHER" id="PTHR46354:SF12">
    <property type="entry name" value="DNA-BINDING PROTEIN-LIKE PROTEIN"/>
    <property type="match status" value="1"/>
</dbReference>
<evidence type="ECO:0000313" key="4">
    <source>
        <dbReference type="Proteomes" id="UP000288805"/>
    </source>
</evidence>
<evidence type="ECO:0000259" key="2">
    <source>
        <dbReference type="PROSITE" id="PS51806"/>
    </source>
</evidence>
<sequence>MVRPPEPPEPSPSPPRTTPFHSSRPHGPPPSNAPSTGSPGGRPTIVFHLIYTETSARFESHIADILHGVRTGDLGDLSTAQLHRVSELQCETVREENEITRELAKWQEGAVELVEAGGDGNVEEKIGGLMSVLVKADELRMRTIWRVAEMLTPQQAVEFLIAAAELQFGVRVLGLNHDNQRENV</sequence>
<dbReference type="InterPro" id="IPR025422">
    <property type="entry name" value="TGA_domain"/>
</dbReference>
<evidence type="ECO:0000313" key="3">
    <source>
        <dbReference type="EMBL" id="RVW43001.1"/>
    </source>
</evidence>
<dbReference type="Proteomes" id="UP000288805">
    <property type="component" value="Unassembled WGS sequence"/>
</dbReference>
<feature type="domain" description="DOG1" evidence="2">
    <location>
        <begin position="1"/>
        <end position="180"/>
    </location>
</feature>